<keyword evidence="4" id="KW-1185">Reference proteome</keyword>
<evidence type="ECO:0000313" key="3">
    <source>
        <dbReference type="EMBL" id="KAK9767379.1"/>
    </source>
</evidence>
<dbReference type="InterPro" id="IPR001005">
    <property type="entry name" value="SANT/Myb"/>
</dbReference>
<evidence type="ECO:0000259" key="2">
    <source>
        <dbReference type="PROSITE" id="PS50090"/>
    </source>
</evidence>
<sequence length="572" mass="65516">MMADDTTNEVIDSVVVNEAVKEEIINKGKNKVKSPAPDEERRCTEFFPEDITCAPSNKEISIPVYCGLITDTWLNNLEKLREQLRAQGPPSPSKYSCKEIEVEEAAPVANEDNEEIATIRKDNMFSGEVTEQEMDIIAQRVAIQQRRFAEFERREFEQKARKIRTMFDYLCDEEIKHALKQWSNDEEEVIVQFAQTGYVLRVRKALAKTDEEAVSAQSRAMTQEQQEAYEQLVRKRTSTLRKSTTADAKQKYQRCGRLALDDALKQIQQNKISPEDAMKGWSEARIKAYRMIDKNPNAYYYRFNAPGEEQRTGQWSPAEQKLFHARLKEIGANGQWGIFSMTISGRVGYQCSNYYRHLIETSKIHDPNYVLDEKGKAHFLFKKMKKDGTVEHTFRTHSKHGSGRRAAADDSESGGGSSRPVRRTRAKRKRRGFYGSDDDDDEDESDNIDDDSGVLGYANWNTTRRTSSRNAGISADPQEESEQGEEEEEEEEDTDPDNPLPGFVDPITLDEVVKPAISPYGHVMGYDNWVRCLTSETKRNICPLTKNPLSKRDLVILTHENIAEYRDKIVNN</sequence>
<dbReference type="SUPFAM" id="SSF46689">
    <property type="entry name" value="Homeodomain-like"/>
    <property type="match status" value="1"/>
</dbReference>
<organism evidence="3 4">
    <name type="scientific">Basidiobolus ranarum</name>
    <dbReference type="NCBI Taxonomy" id="34480"/>
    <lineage>
        <taxon>Eukaryota</taxon>
        <taxon>Fungi</taxon>
        <taxon>Fungi incertae sedis</taxon>
        <taxon>Zoopagomycota</taxon>
        <taxon>Entomophthoromycotina</taxon>
        <taxon>Basidiobolomycetes</taxon>
        <taxon>Basidiobolales</taxon>
        <taxon>Basidiobolaceae</taxon>
        <taxon>Basidiobolus</taxon>
    </lineage>
</organism>
<dbReference type="SUPFAM" id="SSF57850">
    <property type="entry name" value="RING/U-box"/>
    <property type="match status" value="1"/>
</dbReference>
<feature type="compositionally biased region" description="Basic residues" evidence="1">
    <location>
        <begin position="420"/>
        <end position="432"/>
    </location>
</feature>
<feature type="compositionally biased region" description="Acidic residues" evidence="1">
    <location>
        <begin position="477"/>
        <end position="496"/>
    </location>
</feature>
<dbReference type="InterPro" id="IPR013083">
    <property type="entry name" value="Znf_RING/FYVE/PHD"/>
</dbReference>
<comment type="caution">
    <text evidence="3">The sequence shown here is derived from an EMBL/GenBank/DDBJ whole genome shotgun (WGS) entry which is preliminary data.</text>
</comment>
<evidence type="ECO:0000313" key="4">
    <source>
        <dbReference type="Proteomes" id="UP001479436"/>
    </source>
</evidence>
<protein>
    <recommendedName>
        <fullName evidence="2">Myb-like domain-containing protein</fullName>
    </recommendedName>
</protein>
<dbReference type="EMBL" id="JASJQH010000081">
    <property type="protein sequence ID" value="KAK9767379.1"/>
    <property type="molecule type" value="Genomic_DNA"/>
</dbReference>
<gene>
    <name evidence="3" type="ORF">K7432_002864</name>
</gene>
<accession>A0ABR2X0V3</accession>
<dbReference type="InterPro" id="IPR009057">
    <property type="entry name" value="Homeodomain-like_sf"/>
</dbReference>
<reference evidence="3 4" key="1">
    <citation type="submission" date="2023-04" db="EMBL/GenBank/DDBJ databases">
        <title>Genome of Basidiobolus ranarum AG-B5.</title>
        <authorList>
            <person name="Stajich J.E."/>
            <person name="Carter-House D."/>
            <person name="Gryganskyi A."/>
        </authorList>
    </citation>
    <scope>NUCLEOTIDE SEQUENCE [LARGE SCALE GENOMIC DNA]</scope>
    <source>
        <strain evidence="3 4">AG-B5</strain>
    </source>
</reference>
<feature type="compositionally biased region" description="Polar residues" evidence="1">
    <location>
        <begin position="459"/>
        <end position="471"/>
    </location>
</feature>
<evidence type="ECO:0000256" key="1">
    <source>
        <dbReference type="SAM" id="MobiDB-lite"/>
    </source>
</evidence>
<feature type="domain" description="Myb-like" evidence="2">
    <location>
        <begin position="307"/>
        <end position="359"/>
    </location>
</feature>
<feature type="compositionally biased region" description="Acidic residues" evidence="1">
    <location>
        <begin position="436"/>
        <end position="452"/>
    </location>
</feature>
<dbReference type="Gene3D" id="3.30.40.10">
    <property type="entry name" value="Zinc/RING finger domain, C3HC4 (zinc finger)"/>
    <property type="match status" value="1"/>
</dbReference>
<dbReference type="PROSITE" id="PS50090">
    <property type="entry name" value="MYB_LIKE"/>
    <property type="match status" value="1"/>
</dbReference>
<feature type="region of interest" description="Disordered" evidence="1">
    <location>
        <begin position="394"/>
        <end position="505"/>
    </location>
</feature>
<dbReference type="Proteomes" id="UP001479436">
    <property type="component" value="Unassembled WGS sequence"/>
</dbReference>
<proteinExistence type="predicted"/>
<name>A0ABR2X0V3_9FUNG</name>